<dbReference type="PRINTS" id="PR00081">
    <property type="entry name" value="GDHRDH"/>
</dbReference>
<dbReference type="InterPro" id="IPR002347">
    <property type="entry name" value="SDR_fam"/>
</dbReference>
<keyword evidence="5" id="KW-1185">Reference proteome</keyword>
<dbReference type="SUPFAM" id="SSF51735">
    <property type="entry name" value="NAD(P)-binding Rossmann-fold domains"/>
    <property type="match status" value="1"/>
</dbReference>
<comment type="caution">
    <text evidence="4">The sequence shown here is derived from an EMBL/GenBank/DDBJ whole genome shotgun (WGS) entry which is preliminary data.</text>
</comment>
<dbReference type="Gene3D" id="3.40.50.720">
    <property type="entry name" value="NAD(P)-binding Rossmann-like Domain"/>
    <property type="match status" value="1"/>
</dbReference>
<dbReference type="AlphaFoldDB" id="A0A4Z0Z765"/>
<evidence type="ECO:0000313" key="4">
    <source>
        <dbReference type="EMBL" id="TGJ88078.1"/>
    </source>
</evidence>
<dbReference type="PANTHER" id="PTHR24320:SF282">
    <property type="entry name" value="WW DOMAIN-CONTAINING OXIDOREDUCTASE"/>
    <property type="match status" value="1"/>
</dbReference>
<dbReference type="OrthoDB" id="191139at2759"/>
<sequence length="345" mass="37333">MSQLMDAARVTLFGSRNAGKRSFEPARDIPSLSGKVVLITGAAGDLGRQTAVELARYGHPARIYIADLPRDADAKQGVIERIQCETQSDGGSNDGKYEATEVRFIDLDLTVFESVQKCAAEFLAREQRLDILVLNAGIISAKIGTTREGYEKHFGLNYLGHALLLRLLLPPMLSTAQQHTSADVRVVVVSSEGHAIAPAGGIQFDKLKTNCADISYAQRYGQSKLALIGLARELAQRYPSLTTAAVHPGRIITGMATALSKESLLVRLTAPLAPLVCVPVSIGVKNHLWAATSPDVTSGKYYEPVGLPGKETNDAKDPDLSRRLWEWTEQEFKSAGLLGEQTSLH</sequence>
<dbReference type="EMBL" id="SKBN01000006">
    <property type="protein sequence ID" value="TGJ88078.1"/>
    <property type="molecule type" value="Genomic_DNA"/>
</dbReference>
<keyword evidence="3" id="KW-0560">Oxidoreductase</keyword>
<evidence type="ECO:0000256" key="3">
    <source>
        <dbReference type="ARBA" id="ARBA00023002"/>
    </source>
</evidence>
<name>A0A4Z0Z765_9PEZI</name>
<dbReference type="InterPro" id="IPR020904">
    <property type="entry name" value="Sc_DH/Rdtase_CS"/>
</dbReference>
<dbReference type="GO" id="GO:0016491">
    <property type="term" value="F:oxidoreductase activity"/>
    <property type="evidence" value="ECO:0007669"/>
    <property type="project" value="UniProtKB-KW"/>
</dbReference>
<dbReference type="Pfam" id="PF00106">
    <property type="entry name" value="adh_short"/>
    <property type="match status" value="1"/>
</dbReference>
<evidence type="ECO:0008006" key="6">
    <source>
        <dbReference type="Google" id="ProtNLM"/>
    </source>
</evidence>
<dbReference type="STRING" id="37992.A0A4Z0Z765"/>
<gene>
    <name evidence="4" type="ORF">E0Z10_g620</name>
</gene>
<proteinExistence type="inferred from homology"/>
<evidence type="ECO:0000256" key="2">
    <source>
        <dbReference type="ARBA" id="ARBA00022857"/>
    </source>
</evidence>
<dbReference type="PANTHER" id="PTHR24320">
    <property type="entry name" value="RETINOL DEHYDROGENASE"/>
    <property type="match status" value="1"/>
</dbReference>
<protein>
    <recommendedName>
        <fullName evidence="6">Ketoreductase (KR) domain-containing protein</fullName>
    </recommendedName>
</protein>
<keyword evidence="2" id="KW-0521">NADP</keyword>
<dbReference type="Proteomes" id="UP000297716">
    <property type="component" value="Unassembled WGS sequence"/>
</dbReference>
<comment type="similarity">
    <text evidence="1">Belongs to the short-chain dehydrogenases/reductases (SDR) family.</text>
</comment>
<dbReference type="PROSITE" id="PS00061">
    <property type="entry name" value="ADH_SHORT"/>
    <property type="match status" value="1"/>
</dbReference>
<dbReference type="InterPro" id="IPR036291">
    <property type="entry name" value="NAD(P)-bd_dom_sf"/>
</dbReference>
<organism evidence="4 5">
    <name type="scientific">Xylaria hypoxylon</name>
    <dbReference type="NCBI Taxonomy" id="37992"/>
    <lineage>
        <taxon>Eukaryota</taxon>
        <taxon>Fungi</taxon>
        <taxon>Dikarya</taxon>
        <taxon>Ascomycota</taxon>
        <taxon>Pezizomycotina</taxon>
        <taxon>Sordariomycetes</taxon>
        <taxon>Xylariomycetidae</taxon>
        <taxon>Xylariales</taxon>
        <taxon>Xylariaceae</taxon>
        <taxon>Xylaria</taxon>
    </lineage>
</organism>
<reference evidence="4 5" key="1">
    <citation type="submission" date="2019-03" db="EMBL/GenBank/DDBJ databases">
        <title>Draft genome sequence of Xylaria hypoxylon DSM 108379, a ubiquitous saprotrophic-parasitic fungi on hardwood.</title>
        <authorList>
            <person name="Buettner E."/>
            <person name="Leonhardt S."/>
            <person name="Gebauer A.M."/>
            <person name="Liers C."/>
            <person name="Hofrichter M."/>
            <person name="Kellner H."/>
        </authorList>
    </citation>
    <scope>NUCLEOTIDE SEQUENCE [LARGE SCALE GENOMIC DNA]</scope>
    <source>
        <strain evidence="4 5">DSM 108379</strain>
    </source>
</reference>
<evidence type="ECO:0000256" key="1">
    <source>
        <dbReference type="ARBA" id="ARBA00006484"/>
    </source>
</evidence>
<evidence type="ECO:0000313" key="5">
    <source>
        <dbReference type="Proteomes" id="UP000297716"/>
    </source>
</evidence>
<accession>A0A4Z0Z765</accession>